<evidence type="ECO:0000313" key="7">
    <source>
        <dbReference type="EMBL" id="CBY13246.1"/>
    </source>
</evidence>
<dbReference type="InterPro" id="IPR006887">
    <property type="entry name" value="P4R3-like_central_dom"/>
</dbReference>
<evidence type="ECO:0000259" key="6">
    <source>
        <dbReference type="Pfam" id="PF22972"/>
    </source>
</evidence>
<feature type="compositionally biased region" description="Polar residues" evidence="4">
    <location>
        <begin position="810"/>
        <end position="828"/>
    </location>
</feature>
<feature type="compositionally biased region" description="Low complexity" evidence="4">
    <location>
        <begin position="649"/>
        <end position="658"/>
    </location>
</feature>
<comment type="similarity">
    <text evidence="2">Belongs to the SMEK family.</text>
</comment>
<evidence type="ECO:0000256" key="3">
    <source>
        <dbReference type="ARBA" id="ARBA00023242"/>
    </source>
</evidence>
<feature type="compositionally biased region" description="Acidic residues" evidence="4">
    <location>
        <begin position="119"/>
        <end position="128"/>
    </location>
</feature>
<feature type="compositionally biased region" description="Basic and acidic residues" evidence="4">
    <location>
        <begin position="733"/>
        <end position="751"/>
    </location>
</feature>
<dbReference type="InterPro" id="IPR011993">
    <property type="entry name" value="PH-like_dom_sf"/>
</dbReference>
<gene>
    <name evidence="7" type="ORF">GSOID_T00004023001</name>
</gene>
<dbReference type="GO" id="GO:0005654">
    <property type="term" value="C:nucleoplasm"/>
    <property type="evidence" value="ECO:0007669"/>
    <property type="project" value="TreeGrafter"/>
</dbReference>
<feature type="compositionally biased region" description="Basic and acidic residues" evidence="4">
    <location>
        <begin position="760"/>
        <end position="781"/>
    </location>
</feature>
<dbReference type="SUPFAM" id="SSF50729">
    <property type="entry name" value="PH domain-like"/>
    <property type="match status" value="1"/>
</dbReference>
<dbReference type="Gene3D" id="1.25.10.10">
    <property type="entry name" value="Leucine-rich Repeat Variant"/>
    <property type="match status" value="1"/>
</dbReference>
<evidence type="ECO:0000256" key="1">
    <source>
        <dbReference type="ARBA" id="ARBA00004123"/>
    </source>
</evidence>
<dbReference type="PANTHER" id="PTHR23318:SF0">
    <property type="entry name" value="SERINE_THREONINE-PROTEIN PHOSPHATASE 4 REGULATORY SUBUNIT 3"/>
    <property type="match status" value="1"/>
</dbReference>
<dbReference type="InterPro" id="IPR051137">
    <property type="entry name" value="PP4R3-like"/>
</dbReference>
<comment type="subcellular location">
    <subcellularLocation>
        <location evidence="1">Nucleus</location>
    </subcellularLocation>
</comment>
<feature type="domain" description="Serine/threonine-protein phosphatase 4 regulatory subunit 3-like central" evidence="5">
    <location>
        <begin position="140"/>
        <end position="631"/>
    </location>
</feature>
<evidence type="ECO:0000256" key="2">
    <source>
        <dbReference type="ARBA" id="ARBA00008809"/>
    </source>
</evidence>
<feature type="compositionally biased region" description="Polar residues" evidence="4">
    <location>
        <begin position="844"/>
        <end position="857"/>
    </location>
</feature>
<dbReference type="Proteomes" id="UP000001307">
    <property type="component" value="Unassembled WGS sequence"/>
</dbReference>
<dbReference type="GO" id="GO:0072542">
    <property type="term" value="F:protein phosphatase activator activity"/>
    <property type="evidence" value="ECO:0007669"/>
    <property type="project" value="TreeGrafter"/>
</dbReference>
<keyword evidence="3" id="KW-0539">Nucleus</keyword>
<accession>E4XU49</accession>
<dbReference type="Pfam" id="PF04802">
    <property type="entry name" value="PP4R3"/>
    <property type="match status" value="1"/>
</dbReference>
<feature type="region of interest" description="Disordered" evidence="4">
    <location>
        <begin position="629"/>
        <end position="670"/>
    </location>
</feature>
<organism evidence="7">
    <name type="scientific">Oikopleura dioica</name>
    <name type="common">Tunicate</name>
    <dbReference type="NCBI Taxonomy" id="34765"/>
    <lineage>
        <taxon>Eukaryota</taxon>
        <taxon>Metazoa</taxon>
        <taxon>Chordata</taxon>
        <taxon>Tunicata</taxon>
        <taxon>Appendicularia</taxon>
        <taxon>Copelata</taxon>
        <taxon>Oikopleuridae</taxon>
        <taxon>Oikopleura</taxon>
    </lineage>
</organism>
<sequence length="857" mass="98934">MQTAGENAVGTRRRVKVYQLNDDRQWDDRGTGHVTSQNGPDDVVSLLVRSEVDNNILLDSEIRQDTSYSKQQETLIVWSEDQNDLALSFQERQGCEEIWERICQVQGRDPDQTDPLQSSDEEPEDDLELPLPEVRNIEQIRDSIQNHCRMQRREKLSSAIKAQNYIPKLLEVFHSVEDLDDANSLRVLYEIFKSIWLLNQADLYEIMFKQEYIFDVVGIMEYNPTRKDELKHREYLKKVCKFQNVLNVDELISERITELYRMQYVQESVLPAPSMFEADNLASLASYIFFQKVDLLKMILKDPNLIESCVKDLKDEQTSPKRQVELCRFLKEFFIYAQHLQQPDKEEFLKMLLNNGILHAIEILLDSKYAKVRTLGADLICQIVEIHQHPSSVREHILKGRYYNQDNSNRRDLMTLLLKVALDDPDSESAMAFNVMYSIKAILDPENMIRNATEKPDFLGFFYKECIGRLTHYISSVATHTKMIKDDYQMASTCVIIMELLMMMVENHTYHIKNHLMHRDTLKRAMMLIQSRHTFLSLSALRLLRRIVGKGDDTYNKLIIRHDLFTPVVDALFKNGSRYNLLNSSILELFKYIHDENIKTLLEHTQEQFGKRLKDIKYTDIFEKIHTKVQQEGEEQQSWSARFRPHPSPSSNRLSSPSRTDETNWFEIDDDDKTDKLGKALVDYQDSDSDGETDPDKTPVPGESASTSKEETQSEISQAEQESNADNEMSADVAKEGTENNKPSEEIKDEQVPELENIAEEIKNKENLNEDVKVGDKRDSSSENPDSSQPKRARLEEENSSEKCVIADVESSTSPKSSVIESSSCPTSTEKEKSQAVEKEATKPESTIEAQQPDISC</sequence>
<proteinExistence type="inferred from homology"/>
<dbReference type="Pfam" id="PF22972">
    <property type="entry name" value="EVH1_PP4R3"/>
    <property type="match status" value="1"/>
</dbReference>
<dbReference type="AlphaFoldDB" id="E4XU49"/>
<dbReference type="InterPro" id="IPR011989">
    <property type="entry name" value="ARM-like"/>
</dbReference>
<evidence type="ECO:0000259" key="5">
    <source>
        <dbReference type="Pfam" id="PF04802"/>
    </source>
</evidence>
<feature type="domain" description="PP4R3 EVH1-like" evidence="6">
    <location>
        <begin position="12"/>
        <end position="106"/>
    </location>
</feature>
<dbReference type="SUPFAM" id="SSF48371">
    <property type="entry name" value="ARM repeat"/>
    <property type="match status" value="1"/>
</dbReference>
<keyword evidence="8" id="KW-1185">Reference proteome</keyword>
<evidence type="ECO:0000313" key="8">
    <source>
        <dbReference type="Proteomes" id="UP000001307"/>
    </source>
</evidence>
<dbReference type="InterPro" id="IPR016024">
    <property type="entry name" value="ARM-type_fold"/>
</dbReference>
<dbReference type="InParanoid" id="E4XU49"/>
<dbReference type="OrthoDB" id="27483at2759"/>
<dbReference type="EMBL" id="FN653171">
    <property type="protein sequence ID" value="CBY13246.1"/>
    <property type="molecule type" value="Genomic_DNA"/>
</dbReference>
<reference evidence="7" key="1">
    <citation type="journal article" date="2010" name="Science">
        <title>Plasticity of animal genome architecture unmasked by rapid evolution of a pelagic tunicate.</title>
        <authorList>
            <person name="Denoeud F."/>
            <person name="Henriet S."/>
            <person name="Mungpakdee S."/>
            <person name="Aury J.M."/>
            <person name="Da Silva C."/>
            <person name="Brinkmann H."/>
            <person name="Mikhaleva J."/>
            <person name="Olsen L.C."/>
            <person name="Jubin C."/>
            <person name="Canestro C."/>
            <person name="Bouquet J.M."/>
            <person name="Danks G."/>
            <person name="Poulain J."/>
            <person name="Campsteijn C."/>
            <person name="Adamski M."/>
            <person name="Cross I."/>
            <person name="Yadetie F."/>
            <person name="Muffato M."/>
            <person name="Louis A."/>
            <person name="Butcher S."/>
            <person name="Tsagkogeorga G."/>
            <person name="Konrad A."/>
            <person name="Singh S."/>
            <person name="Jensen M.F."/>
            <person name="Cong E.H."/>
            <person name="Eikeseth-Otteraa H."/>
            <person name="Noel B."/>
            <person name="Anthouard V."/>
            <person name="Porcel B.M."/>
            <person name="Kachouri-Lafond R."/>
            <person name="Nishino A."/>
            <person name="Ugolini M."/>
            <person name="Chourrout P."/>
            <person name="Nishida H."/>
            <person name="Aasland R."/>
            <person name="Huzurbazar S."/>
            <person name="Westhof E."/>
            <person name="Delsuc F."/>
            <person name="Lehrach H."/>
            <person name="Reinhardt R."/>
            <person name="Weissenbach J."/>
            <person name="Roy S.W."/>
            <person name="Artiguenave F."/>
            <person name="Postlethwait J.H."/>
            <person name="Manak J.R."/>
            <person name="Thompson E.M."/>
            <person name="Jaillon O."/>
            <person name="Du Pasquier L."/>
            <person name="Boudinot P."/>
            <person name="Liberles D.A."/>
            <person name="Volff J.N."/>
            <person name="Philippe H."/>
            <person name="Lenhard B."/>
            <person name="Roest Crollius H."/>
            <person name="Wincker P."/>
            <person name="Chourrout D."/>
        </authorList>
    </citation>
    <scope>NUCLEOTIDE SEQUENCE [LARGE SCALE GENOMIC DNA]</scope>
</reference>
<dbReference type="InterPro" id="IPR055236">
    <property type="entry name" value="EVH1_PP4R3"/>
</dbReference>
<dbReference type="FunCoup" id="E4XU49">
    <property type="interactions" value="740"/>
</dbReference>
<dbReference type="GO" id="GO:0030289">
    <property type="term" value="C:protein phosphatase 4 complex"/>
    <property type="evidence" value="ECO:0007669"/>
    <property type="project" value="TreeGrafter"/>
</dbReference>
<evidence type="ECO:0000256" key="4">
    <source>
        <dbReference type="SAM" id="MobiDB-lite"/>
    </source>
</evidence>
<dbReference type="PANTHER" id="PTHR23318">
    <property type="entry name" value="ATP SYNTHASE GAMMA-RELATED"/>
    <property type="match status" value="1"/>
</dbReference>
<protein>
    <submittedName>
        <fullName evidence="7">Uncharacterized protein</fullName>
    </submittedName>
</protein>
<feature type="compositionally biased region" description="Polar residues" evidence="4">
    <location>
        <begin position="714"/>
        <end position="727"/>
    </location>
</feature>
<feature type="region of interest" description="Disordered" evidence="4">
    <location>
        <begin position="683"/>
        <end position="857"/>
    </location>
</feature>
<dbReference type="GO" id="GO:0006974">
    <property type="term" value="P:DNA damage response"/>
    <property type="evidence" value="ECO:0007669"/>
    <property type="project" value="TreeGrafter"/>
</dbReference>
<dbReference type="Gene3D" id="2.30.29.30">
    <property type="entry name" value="Pleckstrin-homology domain (PH domain)/Phosphotyrosine-binding domain (PTB)"/>
    <property type="match status" value="1"/>
</dbReference>
<feature type="region of interest" description="Disordered" evidence="4">
    <location>
        <begin position="107"/>
        <end position="129"/>
    </location>
</feature>
<feature type="compositionally biased region" description="Basic and acidic residues" evidence="4">
    <location>
        <begin position="829"/>
        <end position="843"/>
    </location>
</feature>
<name>E4XU49_OIKDI</name>